<feature type="region of interest" description="Disordered" evidence="1">
    <location>
        <begin position="255"/>
        <end position="276"/>
    </location>
</feature>
<evidence type="ECO:0000313" key="5">
    <source>
        <dbReference type="RefSeq" id="XP_065650015.1"/>
    </source>
</evidence>
<dbReference type="Pfam" id="PF12456">
    <property type="entry name" value="hSac2"/>
    <property type="match status" value="1"/>
</dbReference>
<dbReference type="PROSITE" id="PS51791">
    <property type="entry name" value="HSAC2"/>
    <property type="match status" value="1"/>
</dbReference>
<evidence type="ECO:0000259" key="2">
    <source>
        <dbReference type="PROSITE" id="PS50275"/>
    </source>
</evidence>
<gene>
    <name evidence="5" type="primary">LOC101239667</name>
</gene>
<evidence type="ECO:0000313" key="4">
    <source>
        <dbReference type="Proteomes" id="UP001652625"/>
    </source>
</evidence>
<dbReference type="PANTHER" id="PTHR45662:SF8">
    <property type="entry name" value="PHOSPHATIDYLINOSITIDE PHOSPHATASE SAC2"/>
    <property type="match status" value="1"/>
</dbReference>
<feature type="domain" description="SAC" evidence="2">
    <location>
        <begin position="168"/>
        <end position="527"/>
    </location>
</feature>
<organism evidence="4 5">
    <name type="scientific">Hydra vulgaris</name>
    <name type="common">Hydra</name>
    <name type="synonym">Hydra attenuata</name>
    <dbReference type="NCBI Taxonomy" id="6087"/>
    <lineage>
        <taxon>Eukaryota</taxon>
        <taxon>Metazoa</taxon>
        <taxon>Cnidaria</taxon>
        <taxon>Hydrozoa</taxon>
        <taxon>Hydroidolina</taxon>
        <taxon>Anthoathecata</taxon>
        <taxon>Aplanulata</taxon>
        <taxon>Hydridae</taxon>
        <taxon>Hydra</taxon>
    </lineage>
</organism>
<dbReference type="Pfam" id="PF02383">
    <property type="entry name" value="Syja_N"/>
    <property type="match status" value="1"/>
</dbReference>
<accession>A0ABM4BLR7</accession>
<dbReference type="GeneID" id="101239667"/>
<reference evidence="5" key="1">
    <citation type="submission" date="2025-08" db="UniProtKB">
        <authorList>
            <consortium name="RefSeq"/>
        </authorList>
    </citation>
    <scope>IDENTIFICATION</scope>
</reference>
<keyword evidence="4" id="KW-1185">Reference proteome</keyword>
<dbReference type="PROSITE" id="PS50275">
    <property type="entry name" value="SAC"/>
    <property type="match status" value="1"/>
</dbReference>
<dbReference type="PANTHER" id="PTHR45662">
    <property type="entry name" value="PHOSPHATIDYLINOSITIDE PHOSPHATASE SAC1"/>
    <property type="match status" value="1"/>
</dbReference>
<dbReference type="InterPro" id="IPR034753">
    <property type="entry name" value="hSac2"/>
</dbReference>
<dbReference type="RefSeq" id="XP_065650015.1">
    <property type="nucleotide sequence ID" value="XM_065793943.1"/>
</dbReference>
<dbReference type="InterPro" id="IPR022158">
    <property type="entry name" value="Inositol_phosphatase"/>
</dbReference>
<dbReference type="InterPro" id="IPR002013">
    <property type="entry name" value="SAC_dom"/>
</dbReference>
<dbReference type="Proteomes" id="UP001652625">
    <property type="component" value="Chromosome 03"/>
</dbReference>
<protein>
    <submittedName>
        <fullName evidence="5">Phosphatidylinositide phosphatase SAC2 isoform X2</fullName>
    </submittedName>
</protein>
<feature type="domain" description="HSac2" evidence="3">
    <location>
        <begin position="601"/>
        <end position="768"/>
    </location>
</feature>
<proteinExistence type="predicted"/>
<evidence type="ECO:0000259" key="3">
    <source>
        <dbReference type="PROSITE" id="PS51791"/>
    </source>
</evidence>
<sequence>MEFIVTLDNYIIHNKEENRSLWCNRNDGSIVPHTADKVADTLNPVCKGLVFGVLGKMQMLPGCGWKLVLIADQTFVGYLPGGVEVYNITKVITVPLTCDTADLNDFDSLKECGKHSSSLNSDNVVYQRAQNTWNTIKSGASNINKRNIFNKDLKDKDKLERRFTDELCKMFSDSSSFFYSPNGDLTNSRQRMSKFKSDFVWKQADNRFFWNKPMLQDLIDSDNPLAVSWVVPVIQGFVQIQRCYISSTDFSFGNGENQDGSSDEEEDVTDGRRCNTGQNLKDDEYDLIVISRRSRFRAGTRYKRRGVDDDGNVANYVETEQIVCVLNHIISYVQLRGSVPIYWSQPGLKYRPMPVIDRSYEESQKSFAKHFDSDLSLYNKIIILSLVELKGTEKIIADNYLEHILTYNSDQLTFFIFDFHEYCRGMKFENVSILTDVLKDLYDSMGFYWVDDSGLICEQKCVFRTNCMDCLDRTNVVEAAIAREVLLNILRKLGRLMPDEYLPHNCRRVHNNIWANNGDAISIQYAGTAAMKGDFTRTGERKIAGMMKDGYNSANRYYLNRFKDNYRQTLIDMMLGNPVTEDLLLIDGSAIVNEEDEIWTSEKEECITQLVRHSELSLLPKNEECLGGWALVDPFTFVNPTESPQDEDIILLLTHQAYYVARYSDAFEQLFSYQRIPLKDLVKIEIGTESFYYKNQFVFMRLHYKYNNTSGFFHTVRAVQKRSAEESKGILLSIADMFLSVAHYEGLALKINEVKFDKKRSKSHLNIQPLSSKRTLSYSSRLKSHEDLKLDDGLCENHVNNPLIQLENDSKPDIKKNLLDTTPTLEESKKNLTSEITIVKSHSEGELANQIAKTFTSSRVDAFLRKTKSALVNVAPKVRDISLRESPDELKTKSQKNDNPAHILEFKNSLKKLPEFRNKLQSAFAHQKLQSAFAHQRTRRKVNLTEEQLEKRRNCKTKIYEL</sequence>
<name>A0ABM4BLR7_HYDVU</name>
<evidence type="ECO:0000256" key="1">
    <source>
        <dbReference type="SAM" id="MobiDB-lite"/>
    </source>
</evidence>